<sequence>VTLETNAQMLPSDTFSYSPVIRGVARSNARIVIRQRGNIIYSETVAPGSFAIKDLNNGQIGADLDVTVEESDGSRQQFTVPYTALPNMLRPGTWRYSLSAGRYRDDGLSCQPLVAQGSLQYGWDRFTLSDLIVAGEGYQSMALSSAVNLGVLGSVSLDWALERHQSATDSDSTGDEDISDNGRALRLLYARRFDSTDTSLQVMGFRYQSKDFMDFPDYASWRWGDSNTRSHRKNEVQATLNQGMGD</sequence>
<feature type="non-terminal residue" evidence="1">
    <location>
        <position position="1"/>
    </location>
</feature>
<comment type="caution">
    <text evidence="1">The sequence shown here is derived from an EMBL/GenBank/DDBJ whole genome shotgun (WGS) entry which is preliminary data.</text>
</comment>
<dbReference type="PANTHER" id="PTHR30451">
    <property type="entry name" value="OUTER MEMBRANE USHER PROTEIN"/>
    <property type="match status" value="1"/>
</dbReference>
<dbReference type="Proteomes" id="UP000323910">
    <property type="component" value="Unassembled WGS sequence"/>
</dbReference>
<dbReference type="Gene3D" id="2.60.40.3110">
    <property type="match status" value="1"/>
</dbReference>
<dbReference type="PANTHER" id="PTHR30451:SF21">
    <property type="entry name" value="FIMBRIAL USHER DOMAIN-CONTAINING PROTEIN YDET-RELATED"/>
    <property type="match status" value="1"/>
</dbReference>
<protein>
    <submittedName>
        <fullName evidence="1">Fimbria/pilus outer membrane usher protein</fullName>
    </submittedName>
</protein>
<dbReference type="RefSeq" id="WP_149045045.1">
    <property type="nucleotide sequence ID" value="NZ_VTFR01000031.1"/>
</dbReference>
<dbReference type="InterPro" id="IPR000015">
    <property type="entry name" value="Fimb_usher"/>
</dbReference>
<evidence type="ECO:0000313" key="1">
    <source>
        <dbReference type="EMBL" id="TYT27785.1"/>
    </source>
</evidence>
<keyword evidence="2" id="KW-1185">Reference proteome</keyword>
<proteinExistence type="predicted"/>
<organism evidence="1 2">
    <name type="scientific">Lelliottia nimipressuralis</name>
    <dbReference type="NCBI Taxonomy" id="69220"/>
    <lineage>
        <taxon>Bacteria</taxon>
        <taxon>Pseudomonadati</taxon>
        <taxon>Pseudomonadota</taxon>
        <taxon>Gammaproteobacteria</taxon>
        <taxon>Enterobacterales</taxon>
        <taxon>Enterobacteriaceae</taxon>
        <taxon>Lelliottia</taxon>
    </lineage>
</organism>
<gene>
    <name evidence="1" type="ORF">FZO59_22220</name>
</gene>
<name>A0ABY3NWJ5_9ENTR</name>
<dbReference type="Pfam" id="PF00577">
    <property type="entry name" value="Usher"/>
    <property type="match status" value="1"/>
</dbReference>
<accession>A0ABY3NWJ5</accession>
<reference evidence="1 2" key="1">
    <citation type="submission" date="2019-08" db="EMBL/GenBank/DDBJ databases">
        <title>The draft genome of Lelliottia nimipressuralis strain CICC 24156.</title>
        <authorList>
            <person name="Wu W."/>
            <person name="Feng Y."/>
            <person name="Zong Z."/>
        </authorList>
    </citation>
    <scope>NUCLEOTIDE SEQUENCE [LARGE SCALE GENOMIC DNA]</scope>
    <source>
        <strain evidence="1 2">CICC 24156</strain>
    </source>
</reference>
<dbReference type="EMBL" id="VTFR01000031">
    <property type="protein sequence ID" value="TYT27785.1"/>
    <property type="molecule type" value="Genomic_DNA"/>
</dbReference>
<feature type="non-terminal residue" evidence="1">
    <location>
        <position position="246"/>
    </location>
</feature>
<evidence type="ECO:0000313" key="2">
    <source>
        <dbReference type="Proteomes" id="UP000323910"/>
    </source>
</evidence>